<evidence type="ECO:0000313" key="2">
    <source>
        <dbReference type="EMBL" id="MBB5234928.1"/>
    </source>
</evidence>
<gene>
    <name evidence="2" type="ORF">HNQ09_002371</name>
</gene>
<reference evidence="2 3" key="1">
    <citation type="submission" date="2020-08" db="EMBL/GenBank/DDBJ databases">
        <title>Genomic Encyclopedia of Type Strains, Phase IV (KMG-IV): sequencing the most valuable type-strain genomes for metagenomic binning, comparative biology and taxonomic classification.</title>
        <authorList>
            <person name="Goeker M."/>
        </authorList>
    </citation>
    <scope>NUCLEOTIDE SEQUENCE [LARGE SCALE GENOMIC DNA]</scope>
    <source>
        <strain evidence="2 3">DSM 101791</strain>
    </source>
</reference>
<protein>
    <submittedName>
        <fullName evidence="2">VanZ family protein</fullName>
    </submittedName>
</protein>
<evidence type="ECO:0000313" key="3">
    <source>
        <dbReference type="Proteomes" id="UP000525389"/>
    </source>
</evidence>
<dbReference type="RefSeq" id="WP_184029428.1">
    <property type="nucleotide sequence ID" value="NZ_JACHFN010000008.1"/>
</dbReference>
<comment type="caution">
    <text evidence="2">The sequence shown here is derived from an EMBL/GenBank/DDBJ whole genome shotgun (WGS) entry which is preliminary data.</text>
</comment>
<name>A0A7W8GGA0_9DEIO</name>
<dbReference type="AlphaFoldDB" id="A0A7W8GGA0"/>
<dbReference type="EMBL" id="JACHFN010000008">
    <property type="protein sequence ID" value="MBB5234928.1"/>
    <property type="molecule type" value="Genomic_DNA"/>
</dbReference>
<accession>A0A7W8GGA0</accession>
<evidence type="ECO:0000259" key="1">
    <source>
        <dbReference type="Pfam" id="PF04892"/>
    </source>
</evidence>
<organism evidence="2 3">
    <name type="scientific">Deinococcus budaensis</name>
    <dbReference type="NCBI Taxonomy" id="1665626"/>
    <lineage>
        <taxon>Bacteria</taxon>
        <taxon>Thermotogati</taxon>
        <taxon>Deinococcota</taxon>
        <taxon>Deinococci</taxon>
        <taxon>Deinococcales</taxon>
        <taxon>Deinococcaceae</taxon>
        <taxon>Deinococcus</taxon>
    </lineage>
</organism>
<proteinExistence type="predicted"/>
<keyword evidence="3" id="KW-1185">Reference proteome</keyword>
<sequence>MGTVWWLSSGSDTPGPPLVHPLDWAAHFTAYAALGYSLGRATGNRGWALVLAAWFGALDEVHQAFVPGREAGITDWLFDLAGAWTGVWLAARSSAGAPDVAVLSDTRR</sequence>
<feature type="domain" description="VanZ-like" evidence="1">
    <location>
        <begin position="26"/>
        <end position="90"/>
    </location>
</feature>
<dbReference type="Proteomes" id="UP000525389">
    <property type="component" value="Unassembled WGS sequence"/>
</dbReference>
<dbReference type="InterPro" id="IPR006976">
    <property type="entry name" value="VanZ-like"/>
</dbReference>
<dbReference type="NCBIfam" id="NF037970">
    <property type="entry name" value="vanZ_1"/>
    <property type="match status" value="1"/>
</dbReference>
<dbReference type="Pfam" id="PF04892">
    <property type="entry name" value="VanZ"/>
    <property type="match status" value="1"/>
</dbReference>